<dbReference type="Proteomes" id="UP000030641">
    <property type="component" value="Unassembled WGS sequence"/>
</dbReference>
<keyword evidence="2" id="KW-1185">Reference proteome</keyword>
<dbReference type="AlphaFoldDB" id="A0A074YAG1"/>
<gene>
    <name evidence="1" type="ORF">AUEXF2481DRAFT_40700</name>
</gene>
<dbReference type="GeneID" id="25366677"/>
<dbReference type="HOGENOM" id="CLU_043994_3_0_1"/>
<dbReference type="RefSeq" id="XP_013343206.1">
    <property type="nucleotide sequence ID" value="XM_013487752.1"/>
</dbReference>
<dbReference type="STRING" id="1043005.A0A074YAG1"/>
<protein>
    <recommendedName>
        <fullName evidence="3">PEBP-like protein</fullName>
    </recommendedName>
</protein>
<reference evidence="1 2" key="1">
    <citation type="journal article" date="2014" name="BMC Genomics">
        <title>Genome sequencing of four Aureobasidium pullulans varieties: biotechnological potential, stress tolerance, and description of new species.</title>
        <authorList>
            <person name="Gostin Ar C."/>
            <person name="Ohm R.A."/>
            <person name="Kogej T."/>
            <person name="Sonjak S."/>
            <person name="Turk M."/>
            <person name="Zajc J."/>
            <person name="Zalar P."/>
            <person name="Grube M."/>
            <person name="Sun H."/>
            <person name="Han J."/>
            <person name="Sharma A."/>
            <person name="Chiniquy J."/>
            <person name="Ngan C.Y."/>
            <person name="Lipzen A."/>
            <person name="Barry K."/>
            <person name="Grigoriev I.V."/>
            <person name="Gunde-Cimerman N."/>
        </authorList>
    </citation>
    <scope>NUCLEOTIDE SEQUENCE [LARGE SCALE GENOMIC DNA]</scope>
    <source>
        <strain evidence="1 2">EXF-2481</strain>
    </source>
</reference>
<evidence type="ECO:0000313" key="1">
    <source>
        <dbReference type="EMBL" id="KEQ94755.1"/>
    </source>
</evidence>
<accession>A0A074YAG1</accession>
<dbReference type="InterPro" id="IPR008914">
    <property type="entry name" value="PEBP"/>
</dbReference>
<dbReference type="SUPFAM" id="SSF49777">
    <property type="entry name" value="PEBP-like"/>
    <property type="match status" value="1"/>
</dbReference>
<dbReference type="PANTHER" id="PTHR11362">
    <property type="entry name" value="PHOSPHATIDYLETHANOLAMINE-BINDING PROTEIN"/>
    <property type="match status" value="1"/>
</dbReference>
<dbReference type="FunCoup" id="A0A074YAG1">
    <property type="interactions" value="1414"/>
</dbReference>
<dbReference type="Gene3D" id="3.90.280.10">
    <property type="entry name" value="PEBP-like"/>
    <property type="match status" value="1"/>
</dbReference>
<dbReference type="PANTHER" id="PTHR11362:SF148">
    <property type="entry name" value="CARBOXYPEPTIDASE Y INHIBITOR"/>
    <property type="match status" value="1"/>
</dbReference>
<evidence type="ECO:0000313" key="2">
    <source>
        <dbReference type="Proteomes" id="UP000030641"/>
    </source>
</evidence>
<dbReference type="GO" id="GO:0046578">
    <property type="term" value="P:regulation of Ras protein signal transduction"/>
    <property type="evidence" value="ECO:0007669"/>
    <property type="project" value="TreeGrafter"/>
</dbReference>
<dbReference type="GO" id="GO:0005543">
    <property type="term" value="F:phospholipid binding"/>
    <property type="evidence" value="ECO:0007669"/>
    <property type="project" value="TreeGrafter"/>
</dbReference>
<dbReference type="InParanoid" id="A0A074YAG1"/>
<dbReference type="GO" id="GO:0030414">
    <property type="term" value="F:peptidase inhibitor activity"/>
    <property type="evidence" value="ECO:0007669"/>
    <property type="project" value="TreeGrafter"/>
</dbReference>
<evidence type="ECO:0008006" key="3">
    <source>
        <dbReference type="Google" id="ProtNLM"/>
    </source>
</evidence>
<dbReference type="OrthoDB" id="2506647at2759"/>
<proteinExistence type="predicted"/>
<dbReference type="InterPro" id="IPR035810">
    <property type="entry name" value="PEBP_euk"/>
</dbReference>
<dbReference type="GO" id="GO:0030162">
    <property type="term" value="P:regulation of proteolysis"/>
    <property type="evidence" value="ECO:0007669"/>
    <property type="project" value="TreeGrafter"/>
</dbReference>
<dbReference type="Pfam" id="PF01161">
    <property type="entry name" value="PBP"/>
    <property type="match status" value="1"/>
</dbReference>
<organism evidence="1 2">
    <name type="scientific">Aureobasidium subglaciale (strain EXF-2481)</name>
    <name type="common">Aureobasidium pullulans var. subglaciale</name>
    <dbReference type="NCBI Taxonomy" id="1043005"/>
    <lineage>
        <taxon>Eukaryota</taxon>
        <taxon>Fungi</taxon>
        <taxon>Dikarya</taxon>
        <taxon>Ascomycota</taxon>
        <taxon>Pezizomycotina</taxon>
        <taxon>Dothideomycetes</taxon>
        <taxon>Dothideomycetidae</taxon>
        <taxon>Dothideales</taxon>
        <taxon>Saccotheciaceae</taxon>
        <taxon>Aureobasidium</taxon>
    </lineage>
</organism>
<sequence length="215" mass="24007">MLTRYFILSALAERVVSFALPEQEVLTSLPVEKDPNVILSALRHADIIPDVLNAFSPLISLSVNWSSSERTNLGNTIPPSHLQHSPDVYINTIPSAYLPFNTQLVLALTDPDAPSHEDPKWSQICHWLFTAKSGRVKDLVEYKPPGPPEGTGKHRYVFVVMIAKNGTTESLELTVPEERRHWGYDGKRSGVRAYAMENGLKVIGANFIYAQNDKQ</sequence>
<dbReference type="CDD" id="cd00866">
    <property type="entry name" value="PEBP_euk"/>
    <property type="match status" value="1"/>
</dbReference>
<dbReference type="InterPro" id="IPR036610">
    <property type="entry name" value="PEBP-like_sf"/>
</dbReference>
<dbReference type="OMA" id="HIDKRTR"/>
<dbReference type="EMBL" id="KL584761">
    <property type="protein sequence ID" value="KEQ94755.1"/>
    <property type="molecule type" value="Genomic_DNA"/>
</dbReference>
<name>A0A074YAG1_AURSE</name>